<evidence type="ECO:0000256" key="6">
    <source>
        <dbReference type="ARBA" id="ARBA00023002"/>
    </source>
</evidence>
<dbReference type="AlphaFoldDB" id="U6JTM3"/>
<keyword evidence="13" id="KW-1185">Reference proteome</keyword>
<accession>U6JTM3</accession>
<dbReference type="RefSeq" id="XP_013349421.1">
    <property type="nucleotide sequence ID" value="XM_013493967.1"/>
</dbReference>
<dbReference type="Gene3D" id="3.30.360.10">
    <property type="entry name" value="Dihydrodipicolinate Reductase, domain 2"/>
    <property type="match status" value="2"/>
</dbReference>
<sequence length="779" mass="88092">MSKIPNSDFFLQPGNTEGGGVPFLPSAAASPSERRLRLTQPVAVSVACQSSEDFEAQSLDLVLRSLRTLLDANPFKQLLVGLSGGSTPGPLYAALRQTAIAHAERAKGQVSPASGQHGSGTTSHLAIDFSRVSFFLVDERYVPPTHPKSNVRLVMEELFGQEVWSDPEAGGAMKFRPTADSWPHPSFDFSYPDTSLPLDQCIEKYRESLSNLLWRHGGVDLVLLGMGDDGHIASIFPPLSTAQYEAAVCPNVMVVHSTTDRFDVHDRISVTLQLLAGASRKVFLIKGESKLDTWFRMESDPEQSPLKFPALEVINSGASYVVSFPSIDDFSRRRRNANRSQFRKQSILSMSETHHLSVVVFGASGDLAKRKTYPALFSLFCEGLLPPNVHIVGFARSKLDLGEFWKQIAEHLTELSTYFARQVAPLSSKCEDLVQRFRSICSYISGESYDDEVALKKLSHHLDCLEGSERNNNRLFYLALPPHLFALNVRSIRKHCWALKGWNRVVVEKPFGRDSESSEKLSNELMEVLQEKEIYRIDHYLGKEMTLSIIALRFANVAFKHLFHRHNVRCVRITFKEDIGTKGRGGYFNSYGIIRDVMQNHMLQLLTLIAMEPPASLSDEDAGKALEKRCTEIRIQLRPIAQSFYPEEDLSENELVIIVQPHEAIYLKFYTKKPGLASGLQLTELDLSVMDRLQVDRLPDAYERLLLDVIKGDRQNFVRTDELREAWRIFTPLLRQIDEPGVKPEPYPYGSHGPESAYSFIQRFYSYHKEARYQWHAKH</sequence>
<dbReference type="UniPathway" id="UPA00115"/>
<evidence type="ECO:0000313" key="13">
    <source>
        <dbReference type="Proteomes" id="UP000030744"/>
    </source>
</evidence>
<evidence type="ECO:0000313" key="12">
    <source>
        <dbReference type="EMBL" id="CDJ26843.1"/>
    </source>
</evidence>
<feature type="domain" description="Glucose-6-phosphate dehydrogenase C-terminal" evidence="11">
    <location>
        <begin position="622"/>
        <end position="764"/>
    </location>
</feature>
<dbReference type="Pfam" id="PF00479">
    <property type="entry name" value="G6PD_N"/>
    <property type="match status" value="1"/>
</dbReference>
<dbReference type="GO" id="GO:0004345">
    <property type="term" value="F:glucose-6-phosphate dehydrogenase activity"/>
    <property type="evidence" value="ECO:0007669"/>
    <property type="project" value="UniProtKB-EC"/>
</dbReference>
<keyword evidence="5" id="KW-0521">NADP</keyword>
<gene>
    <name evidence="12" type="ORF">EMH_0034120</name>
</gene>
<dbReference type="GeneID" id="25378210"/>
<protein>
    <recommendedName>
        <fullName evidence="3">glucose-6-phosphate dehydrogenase (NADP(+))</fullName>
        <ecNumber evidence="3">1.1.1.49</ecNumber>
    </recommendedName>
</protein>
<name>U6JTM3_9EIME</name>
<organism evidence="12 13">
    <name type="scientific">Eimeria mitis</name>
    <dbReference type="NCBI Taxonomy" id="44415"/>
    <lineage>
        <taxon>Eukaryota</taxon>
        <taxon>Sar</taxon>
        <taxon>Alveolata</taxon>
        <taxon>Apicomplexa</taxon>
        <taxon>Conoidasida</taxon>
        <taxon>Coccidia</taxon>
        <taxon>Eucoccidiorida</taxon>
        <taxon>Eimeriorina</taxon>
        <taxon>Eimeriidae</taxon>
        <taxon>Eimeria</taxon>
    </lineage>
</organism>
<feature type="domain" description="Glucosamine/galactosamine-6-phosphate isomerase" evidence="10">
    <location>
        <begin position="56"/>
        <end position="307"/>
    </location>
</feature>
<dbReference type="PANTHER" id="PTHR23429:SF0">
    <property type="entry name" value="GLUCOSE-6-PHOSPHATE 1-DEHYDROGENASE"/>
    <property type="match status" value="1"/>
</dbReference>
<keyword evidence="7" id="KW-0119">Carbohydrate metabolism</keyword>
<dbReference type="VEuPathDB" id="ToxoDB:EMH_0034120"/>
<dbReference type="InterPro" id="IPR037171">
    <property type="entry name" value="NagB/RpiA_transferase-like"/>
</dbReference>
<evidence type="ECO:0000256" key="3">
    <source>
        <dbReference type="ARBA" id="ARBA00013019"/>
    </source>
</evidence>
<dbReference type="InterPro" id="IPR018321">
    <property type="entry name" value="Glucosamine6P_isomerase_CS"/>
</dbReference>
<evidence type="ECO:0000256" key="4">
    <source>
        <dbReference type="ARBA" id="ARBA00022526"/>
    </source>
</evidence>
<proteinExistence type="inferred from homology"/>
<dbReference type="Proteomes" id="UP000030744">
    <property type="component" value="Unassembled WGS sequence"/>
</dbReference>
<dbReference type="EC" id="1.1.1.49" evidence="3"/>
<dbReference type="GO" id="GO:0004342">
    <property type="term" value="F:glucosamine-6-phosphate deaminase activity"/>
    <property type="evidence" value="ECO:0007669"/>
    <property type="project" value="InterPro"/>
</dbReference>
<keyword evidence="6" id="KW-0560">Oxidoreductase</keyword>
<dbReference type="Gene3D" id="3.40.50.720">
    <property type="entry name" value="NAD(P)-binding Rossmann-like Domain"/>
    <property type="match status" value="1"/>
</dbReference>
<dbReference type="InterPro" id="IPR005900">
    <property type="entry name" value="6-phosphogluconolactonase_DevB"/>
</dbReference>
<evidence type="ECO:0000256" key="7">
    <source>
        <dbReference type="ARBA" id="ARBA00023277"/>
    </source>
</evidence>
<evidence type="ECO:0000256" key="8">
    <source>
        <dbReference type="SAM" id="MobiDB-lite"/>
    </source>
</evidence>
<dbReference type="EMBL" id="HG678410">
    <property type="protein sequence ID" value="CDJ26843.1"/>
    <property type="molecule type" value="Genomic_DNA"/>
</dbReference>
<comment type="pathway">
    <text evidence="1">Carbohydrate degradation; pentose phosphate pathway; D-ribulose 5-phosphate from D-glucose 6-phosphate (oxidative stage): step 1/3.</text>
</comment>
<evidence type="ECO:0000259" key="10">
    <source>
        <dbReference type="Pfam" id="PF01182"/>
    </source>
</evidence>
<dbReference type="SUPFAM" id="SSF100950">
    <property type="entry name" value="NagB/RpiA/CoA transferase-like"/>
    <property type="match status" value="1"/>
</dbReference>
<feature type="region of interest" description="Disordered" evidence="8">
    <location>
        <begin position="1"/>
        <end position="27"/>
    </location>
</feature>
<dbReference type="PANTHER" id="PTHR23429">
    <property type="entry name" value="GLUCOSE-6-PHOSPHATE 1-DEHYDROGENASE G6PD"/>
    <property type="match status" value="1"/>
</dbReference>
<evidence type="ECO:0000256" key="1">
    <source>
        <dbReference type="ARBA" id="ARBA00004937"/>
    </source>
</evidence>
<dbReference type="GO" id="GO:0009051">
    <property type="term" value="P:pentose-phosphate shunt, oxidative branch"/>
    <property type="evidence" value="ECO:0007669"/>
    <property type="project" value="TreeGrafter"/>
</dbReference>
<dbReference type="InterPro" id="IPR001282">
    <property type="entry name" value="G6P_DH"/>
</dbReference>
<dbReference type="InterPro" id="IPR006148">
    <property type="entry name" value="Glc/Gal-6P_isomerase"/>
</dbReference>
<dbReference type="GO" id="GO:0017057">
    <property type="term" value="F:6-phosphogluconolactonase activity"/>
    <property type="evidence" value="ECO:0007669"/>
    <property type="project" value="InterPro"/>
</dbReference>
<dbReference type="OrthoDB" id="60984at2759"/>
<dbReference type="HAMAP" id="MF_00966">
    <property type="entry name" value="G6PD"/>
    <property type="match status" value="1"/>
</dbReference>
<feature type="domain" description="Glucose-6-phosphate dehydrogenase NAD-binding" evidence="9">
    <location>
        <begin position="359"/>
        <end position="545"/>
    </location>
</feature>
<dbReference type="PROSITE" id="PS00069">
    <property type="entry name" value="G6P_DEHYDROGENASE"/>
    <property type="match status" value="1"/>
</dbReference>
<evidence type="ECO:0000256" key="5">
    <source>
        <dbReference type="ARBA" id="ARBA00022857"/>
    </source>
</evidence>
<dbReference type="InterPro" id="IPR022675">
    <property type="entry name" value="G6P_DH_C"/>
</dbReference>
<evidence type="ECO:0000259" key="9">
    <source>
        <dbReference type="Pfam" id="PF00479"/>
    </source>
</evidence>
<dbReference type="GO" id="GO:0006044">
    <property type="term" value="P:N-acetylglucosamine metabolic process"/>
    <property type="evidence" value="ECO:0007669"/>
    <property type="project" value="InterPro"/>
</dbReference>
<dbReference type="SUPFAM" id="SSF51735">
    <property type="entry name" value="NAD(P)-binding Rossmann-fold domains"/>
    <property type="match status" value="1"/>
</dbReference>
<dbReference type="PRINTS" id="PR00079">
    <property type="entry name" value="G6PDHDRGNASE"/>
</dbReference>
<dbReference type="PROSITE" id="PS01161">
    <property type="entry name" value="GLC_GALNAC_ISOMERASE"/>
    <property type="match status" value="1"/>
</dbReference>
<dbReference type="InterPro" id="IPR036291">
    <property type="entry name" value="NAD(P)-bd_dom_sf"/>
</dbReference>
<dbReference type="CDD" id="cd01400">
    <property type="entry name" value="6PGL"/>
    <property type="match status" value="1"/>
</dbReference>
<evidence type="ECO:0000259" key="11">
    <source>
        <dbReference type="Pfam" id="PF02781"/>
    </source>
</evidence>
<keyword evidence="4" id="KW-0313">Glucose metabolism</keyword>
<reference evidence="12" key="2">
    <citation type="submission" date="2013-10" db="EMBL/GenBank/DDBJ databases">
        <authorList>
            <person name="Aslett M."/>
        </authorList>
    </citation>
    <scope>NUCLEOTIDE SEQUENCE [LARGE SCALE GENOMIC DNA]</scope>
    <source>
        <strain evidence="12">Houghton</strain>
    </source>
</reference>
<dbReference type="GO" id="GO:0050661">
    <property type="term" value="F:NADP binding"/>
    <property type="evidence" value="ECO:0007669"/>
    <property type="project" value="InterPro"/>
</dbReference>
<evidence type="ECO:0000256" key="2">
    <source>
        <dbReference type="ARBA" id="ARBA00009975"/>
    </source>
</evidence>
<feature type="domain" description="Glucose-6-phosphate dehydrogenase C-terminal" evidence="11">
    <location>
        <begin position="551"/>
        <end position="621"/>
    </location>
</feature>
<dbReference type="Gene3D" id="3.40.50.1360">
    <property type="match status" value="1"/>
</dbReference>
<reference evidence="12" key="1">
    <citation type="submission" date="2013-10" db="EMBL/GenBank/DDBJ databases">
        <title>Genomic analysis of the causative agents of coccidiosis in chickens.</title>
        <authorList>
            <person name="Reid A.J."/>
            <person name="Blake D."/>
            <person name="Billington K."/>
            <person name="Browne H."/>
            <person name="Dunn M."/>
            <person name="Hung S."/>
            <person name="Kawahara F."/>
            <person name="Miranda-Saavedra D."/>
            <person name="Mourier T."/>
            <person name="Nagra H."/>
            <person name="Otto T.D."/>
            <person name="Rawlings N."/>
            <person name="Sanchez A."/>
            <person name="Sanders M."/>
            <person name="Subramaniam C."/>
            <person name="Tay Y."/>
            <person name="Dear P."/>
            <person name="Doerig C."/>
            <person name="Gruber A."/>
            <person name="Parkinson J."/>
            <person name="Shirley M."/>
            <person name="Wan K.L."/>
            <person name="Berriman M."/>
            <person name="Tomley F."/>
            <person name="Pain A."/>
        </authorList>
    </citation>
    <scope>NUCLEOTIDE SEQUENCE [LARGE SCALE GENOMIC DNA]</scope>
    <source>
        <strain evidence="12">Houghton</strain>
    </source>
</reference>
<dbReference type="SUPFAM" id="SSF55347">
    <property type="entry name" value="Glyceraldehyde-3-phosphate dehydrogenase-like, C-terminal domain"/>
    <property type="match status" value="1"/>
</dbReference>
<dbReference type="Pfam" id="PF02781">
    <property type="entry name" value="G6PD_C"/>
    <property type="match status" value="2"/>
</dbReference>
<dbReference type="InterPro" id="IPR019796">
    <property type="entry name" value="G6P_DH_AS"/>
</dbReference>
<dbReference type="InterPro" id="IPR022674">
    <property type="entry name" value="G6P_DH_NAD-bd"/>
</dbReference>
<dbReference type="Pfam" id="PF01182">
    <property type="entry name" value="Glucosamine_iso"/>
    <property type="match status" value="1"/>
</dbReference>
<comment type="similarity">
    <text evidence="2">Belongs to the glucose-6-phosphate dehydrogenase family.</text>
</comment>
<dbReference type="GO" id="GO:0006006">
    <property type="term" value="P:glucose metabolic process"/>
    <property type="evidence" value="ECO:0007669"/>
    <property type="project" value="UniProtKB-KW"/>
</dbReference>